<reference evidence="2 3" key="1">
    <citation type="submission" date="2014-04" db="EMBL/GenBank/DDBJ databases">
        <authorList>
            <consortium name="DOE Joint Genome Institute"/>
            <person name="Kuo A."/>
            <person name="Tarkka M."/>
            <person name="Buscot F."/>
            <person name="Kohler A."/>
            <person name="Nagy L.G."/>
            <person name="Floudas D."/>
            <person name="Copeland A."/>
            <person name="Barry K.W."/>
            <person name="Cichocki N."/>
            <person name="Veneault-Fourrey C."/>
            <person name="LaButti K."/>
            <person name="Lindquist E.A."/>
            <person name="Lipzen A."/>
            <person name="Lundell T."/>
            <person name="Morin E."/>
            <person name="Murat C."/>
            <person name="Sun H."/>
            <person name="Tunlid A."/>
            <person name="Henrissat B."/>
            <person name="Grigoriev I.V."/>
            <person name="Hibbett D.S."/>
            <person name="Martin F."/>
            <person name="Nordberg H.P."/>
            <person name="Cantor M.N."/>
            <person name="Hua S.X."/>
        </authorList>
    </citation>
    <scope>NUCLEOTIDE SEQUENCE [LARGE SCALE GENOMIC DNA]</scope>
    <source>
        <strain evidence="2 3">F 1598</strain>
    </source>
</reference>
<proteinExistence type="predicted"/>
<name>A0A0C3BHH4_PILCF</name>
<sequence>MNFFFVLILTCITASMTIEAHGPILCHPPNHYCSKTGKQFTCCSAKQICAQGTCCASGTPVNNKGTCCSQAGSCGKVCCDDQGGPLFTPVCANAKSGLCCLRGNVDTNGICCPSGNVNCNGKCCGGSCSGGVCVQTLAGCKAQGFVSNCSPKSPCPDSGRLECVAGCCHQAPE</sequence>
<gene>
    <name evidence="2" type="ORF">PILCRDRAFT_91442</name>
</gene>
<dbReference type="Proteomes" id="UP000054166">
    <property type="component" value="Unassembled WGS sequence"/>
</dbReference>
<keyword evidence="3" id="KW-1185">Reference proteome</keyword>
<dbReference type="AlphaFoldDB" id="A0A0C3BHH4"/>
<protein>
    <submittedName>
        <fullName evidence="2">Uncharacterized protein</fullName>
    </submittedName>
</protein>
<keyword evidence="1" id="KW-0732">Signal</keyword>
<reference evidence="3" key="2">
    <citation type="submission" date="2015-01" db="EMBL/GenBank/DDBJ databases">
        <title>Evolutionary Origins and Diversification of the Mycorrhizal Mutualists.</title>
        <authorList>
            <consortium name="DOE Joint Genome Institute"/>
            <consortium name="Mycorrhizal Genomics Consortium"/>
            <person name="Kohler A."/>
            <person name="Kuo A."/>
            <person name="Nagy L.G."/>
            <person name="Floudas D."/>
            <person name="Copeland A."/>
            <person name="Barry K.W."/>
            <person name="Cichocki N."/>
            <person name="Veneault-Fourrey C."/>
            <person name="LaButti K."/>
            <person name="Lindquist E.A."/>
            <person name="Lipzen A."/>
            <person name="Lundell T."/>
            <person name="Morin E."/>
            <person name="Murat C."/>
            <person name="Riley R."/>
            <person name="Ohm R."/>
            <person name="Sun H."/>
            <person name="Tunlid A."/>
            <person name="Henrissat B."/>
            <person name="Grigoriev I.V."/>
            <person name="Hibbett D.S."/>
            <person name="Martin F."/>
        </authorList>
    </citation>
    <scope>NUCLEOTIDE SEQUENCE [LARGE SCALE GENOMIC DNA]</scope>
    <source>
        <strain evidence="3">F 1598</strain>
    </source>
</reference>
<dbReference type="InParanoid" id="A0A0C3BHH4"/>
<evidence type="ECO:0000256" key="1">
    <source>
        <dbReference type="SAM" id="SignalP"/>
    </source>
</evidence>
<feature type="signal peptide" evidence="1">
    <location>
        <begin position="1"/>
        <end position="20"/>
    </location>
</feature>
<evidence type="ECO:0000313" key="2">
    <source>
        <dbReference type="EMBL" id="KIM76812.1"/>
    </source>
</evidence>
<organism evidence="2 3">
    <name type="scientific">Piloderma croceum (strain F 1598)</name>
    <dbReference type="NCBI Taxonomy" id="765440"/>
    <lineage>
        <taxon>Eukaryota</taxon>
        <taxon>Fungi</taxon>
        <taxon>Dikarya</taxon>
        <taxon>Basidiomycota</taxon>
        <taxon>Agaricomycotina</taxon>
        <taxon>Agaricomycetes</taxon>
        <taxon>Agaricomycetidae</taxon>
        <taxon>Atheliales</taxon>
        <taxon>Atheliaceae</taxon>
        <taxon>Piloderma</taxon>
    </lineage>
</organism>
<dbReference type="HOGENOM" id="CLU_1548201_0_0_1"/>
<evidence type="ECO:0000313" key="3">
    <source>
        <dbReference type="Proteomes" id="UP000054166"/>
    </source>
</evidence>
<feature type="chain" id="PRO_5002161627" evidence="1">
    <location>
        <begin position="21"/>
        <end position="173"/>
    </location>
</feature>
<accession>A0A0C3BHH4</accession>
<dbReference type="EMBL" id="KN833031">
    <property type="protein sequence ID" value="KIM76812.1"/>
    <property type="molecule type" value="Genomic_DNA"/>
</dbReference>